<evidence type="ECO:0000313" key="2">
    <source>
        <dbReference type="Proteomes" id="UP001185028"/>
    </source>
</evidence>
<accession>A0ABU1IW57</accession>
<evidence type="ECO:0000313" key="1">
    <source>
        <dbReference type="EMBL" id="MDR6243494.1"/>
    </source>
</evidence>
<keyword evidence="2" id="KW-1185">Reference proteome</keyword>
<dbReference type="EMBL" id="JAVDQH010000004">
    <property type="protein sequence ID" value="MDR6243494.1"/>
    <property type="molecule type" value="Genomic_DNA"/>
</dbReference>
<organism evidence="1 2">
    <name type="scientific">Paenibacillus hunanensis</name>
    <dbReference type="NCBI Taxonomy" id="539262"/>
    <lineage>
        <taxon>Bacteria</taxon>
        <taxon>Bacillati</taxon>
        <taxon>Bacillota</taxon>
        <taxon>Bacilli</taxon>
        <taxon>Bacillales</taxon>
        <taxon>Paenibacillaceae</taxon>
        <taxon>Paenibacillus</taxon>
    </lineage>
</organism>
<protein>
    <submittedName>
        <fullName evidence="1">Uncharacterized protein</fullName>
    </submittedName>
</protein>
<proteinExistence type="predicted"/>
<comment type="caution">
    <text evidence="1">The sequence shown here is derived from an EMBL/GenBank/DDBJ whole genome shotgun (WGS) entry which is preliminary data.</text>
</comment>
<dbReference type="RefSeq" id="WP_188773678.1">
    <property type="nucleotide sequence ID" value="NZ_BMMB01000001.1"/>
</dbReference>
<dbReference type="Proteomes" id="UP001185028">
    <property type="component" value="Unassembled WGS sequence"/>
</dbReference>
<gene>
    <name evidence="1" type="ORF">JOC58_001381</name>
</gene>
<reference evidence="1 2" key="1">
    <citation type="submission" date="2023-07" db="EMBL/GenBank/DDBJ databases">
        <title>Genomic Encyclopedia of Type Strains, Phase IV (KMG-IV): sequencing the most valuable type-strain genomes for metagenomic binning, comparative biology and taxonomic classification.</title>
        <authorList>
            <person name="Goeker M."/>
        </authorList>
    </citation>
    <scope>NUCLEOTIDE SEQUENCE [LARGE SCALE GENOMIC DNA]</scope>
    <source>
        <strain evidence="1 2">DSM 22170</strain>
    </source>
</reference>
<sequence>MSHFTVAVITPNLNRVEDLLAPFQENNMGNCPEEYLAFFDVEEEYQRSYESESTEYVQMEDGRLVSPYDSRFYVTSFETMMTTLEAPTHLQRVQIPHREKYPTFDDYMMEYVGYTAKDEKTGKWGYWENPNAKWDWWEVGGRWSDMLLLRSGEQTSAAPIKDIFFIEQEHHEEISVEIEGMSVPVAIAPKLQISVAEASQEWNQVMTGQGLYKPEYYIKRYVNKESFVREILSISTYAVLTPDGNWHASGEMGWFGTSSESPEEARKFSTSFYDTFIKNANPEHFLVIVDCHI</sequence>
<name>A0ABU1IW57_9BACL</name>